<accession>A0A2A9MNU0</accession>
<dbReference type="VEuPathDB" id="ToxoDB:BESB_038400"/>
<dbReference type="RefSeq" id="XP_029221391.1">
    <property type="nucleotide sequence ID" value="XM_029362426.1"/>
</dbReference>
<dbReference type="Gene3D" id="2.60.40.1320">
    <property type="entry name" value="SRS domain"/>
    <property type="match status" value="2"/>
</dbReference>
<gene>
    <name evidence="3" type="ORF">BESB_038400</name>
</gene>
<dbReference type="SUPFAM" id="SSF74877">
    <property type="entry name" value="Major surface antigen p30, SAG1"/>
    <property type="match status" value="1"/>
</dbReference>
<dbReference type="GO" id="GO:0016020">
    <property type="term" value="C:membrane"/>
    <property type="evidence" value="ECO:0007669"/>
    <property type="project" value="InterPro"/>
</dbReference>
<evidence type="ECO:0000313" key="4">
    <source>
        <dbReference type="Proteomes" id="UP000224006"/>
    </source>
</evidence>
<dbReference type="OrthoDB" id="10564903at2759"/>
<name>A0A2A9MNU0_BESBE</name>
<sequence length="284" mass="30424">MPIGKDILKFKCEDDFPTLEPEDKLQVYKQLSSTGAVKMALNQAINGATLDPSIPGGEHTLNVPKDNRPREDTTLIYYCWKKQSAESHSLRTVDEKPPAAAPHCKVTVTVSGTSPQSSAEQERPPPSEGENENHSSFPPNDIYRCAAGEPTETTVSEPNSEVKMKCADEFTFQPTETSEAFDGECASIKSLAELVPGAERKDGHGIHSLRIPSLPEGSESKALCYQCQPASNVEAKKDEKSCQFKIRVKPTAAADSSAGRGVSGHSTLFLAGAVVAAGFATASE</sequence>
<dbReference type="InterPro" id="IPR036755">
    <property type="entry name" value="SRS_dom_sf"/>
</dbReference>
<comment type="caution">
    <text evidence="3">The sequence shown here is derived from an EMBL/GenBank/DDBJ whole genome shotgun (WGS) entry which is preliminary data.</text>
</comment>
<dbReference type="EMBL" id="NWUJ01000002">
    <property type="protein sequence ID" value="PFH37382.1"/>
    <property type="molecule type" value="Genomic_DNA"/>
</dbReference>
<dbReference type="GeneID" id="40308821"/>
<feature type="region of interest" description="Disordered" evidence="1">
    <location>
        <begin position="108"/>
        <end position="144"/>
    </location>
</feature>
<feature type="compositionally biased region" description="Polar residues" evidence="1">
    <location>
        <begin position="108"/>
        <end position="119"/>
    </location>
</feature>
<keyword evidence="4" id="KW-1185">Reference proteome</keyword>
<dbReference type="Pfam" id="PF04092">
    <property type="entry name" value="SAG"/>
    <property type="match status" value="2"/>
</dbReference>
<protein>
    <submittedName>
        <fullName evidence="3">SAG-related sequence</fullName>
    </submittedName>
</protein>
<proteinExistence type="predicted"/>
<evidence type="ECO:0000256" key="1">
    <source>
        <dbReference type="SAM" id="MobiDB-lite"/>
    </source>
</evidence>
<feature type="domain" description="SRS" evidence="2">
    <location>
        <begin position="148"/>
        <end position="248"/>
    </location>
</feature>
<reference evidence="3 4" key="1">
    <citation type="submission" date="2017-09" db="EMBL/GenBank/DDBJ databases">
        <title>Genome sequencing of Besnoitia besnoiti strain Bb-Ger1.</title>
        <authorList>
            <person name="Schares G."/>
            <person name="Venepally P."/>
            <person name="Lorenzi H.A."/>
        </authorList>
    </citation>
    <scope>NUCLEOTIDE SEQUENCE [LARGE SCALE GENOMIC DNA]</scope>
    <source>
        <strain evidence="3 4">Bb-Ger1</strain>
    </source>
</reference>
<evidence type="ECO:0000313" key="3">
    <source>
        <dbReference type="EMBL" id="PFH37382.1"/>
    </source>
</evidence>
<organism evidence="3 4">
    <name type="scientific">Besnoitia besnoiti</name>
    <name type="common">Apicomplexan protozoan</name>
    <dbReference type="NCBI Taxonomy" id="94643"/>
    <lineage>
        <taxon>Eukaryota</taxon>
        <taxon>Sar</taxon>
        <taxon>Alveolata</taxon>
        <taxon>Apicomplexa</taxon>
        <taxon>Conoidasida</taxon>
        <taxon>Coccidia</taxon>
        <taxon>Eucoccidiorida</taxon>
        <taxon>Eimeriorina</taxon>
        <taxon>Sarcocystidae</taxon>
        <taxon>Besnoitia</taxon>
    </lineage>
</organism>
<evidence type="ECO:0000259" key="2">
    <source>
        <dbReference type="Pfam" id="PF04092"/>
    </source>
</evidence>
<dbReference type="KEGG" id="bbes:BESB_038400"/>
<feature type="domain" description="SRS" evidence="2">
    <location>
        <begin position="8"/>
        <end position="110"/>
    </location>
</feature>
<dbReference type="InterPro" id="IPR007226">
    <property type="entry name" value="SRS_dom"/>
</dbReference>
<dbReference type="Proteomes" id="UP000224006">
    <property type="component" value="Chromosome II"/>
</dbReference>
<dbReference type="AlphaFoldDB" id="A0A2A9MNU0"/>